<dbReference type="InterPro" id="IPR023380">
    <property type="entry name" value="DsbB-like_sf"/>
</dbReference>
<reference evidence="13 14" key="1">
    <citation type="submission" date="2017-07" db="EMBL/GenBank/DDBJ databases">
        <title>Isolation and whole genome analysis of endospore-forming bacteria from heroin.</title>
        <authorList>
            <person name="Kalinowski J."/>
            <person name="Ahrens B."/>
            <person name="Al-Dilaimi A."/>
            <person name="Winkler A."/>
            <person name="Wibberg D."/>
            <person name="Schleenbecker U."/>
            <person name="Ruckert C."/>
            <person name="Wolfel R."/>
            <person name="Grass G."/>
        </authorList>
    </citation>
    <scope>NUCLEOTIDE SEQUENCE [LARGE SCALE GENOMIC DNA]</scope>
    <source>
        <strain evidence="13 14">7539</strain>
    </source>
</reference>
<comment type="similarity">
    <text evidence="2 12">Belongs to the DsbB family. BdbC subfamily.</text>
</comment>
<comment type="subcellular location">
    <subcellularLocation>
        <location evidence="12">Cell membrane</location>
        <topology evidence="12">Multi-pass membrane protein</topology>
    </subcellularLocation>
    <subcellularLocation>
        <location evidence="1">Membrane</location>
        <topology evidence="1">Multi-pass membrane protein</topology>
    </subcellularLocation>
</comment>
<evidence type="ECO:0000313" key="14">
    <source>
        <dbReference type="Proteomes" id="UP000216207"/>
    </source>
</evidence>
<dbReference type="HAMAP" id="MF_00287">
    <property type="entry name" value="BdbC"/>
    <property type="match status" value="1"/>
</dbReference>
<evidence type="ECO:0000256" key="10">
    <source>
        <dbReference type="ARBA" id="ARBA00023186"/>
    </source>
</evidence>
<dbReference type="EMBL" id="NPCC01000012">
    <property type="protein sequence ID" value="PAE88797.1"/>
    <property type="molecule type" value="Genomic_DNA"/>
</dbReference>
<evidence type="ECO:0000256" key="1">
    <source>
        <dbReference type="ARBA" id="ARBA00004141"/>
    </source>
</evidence>
<evidence type="ECO:0000256" key="12">
    <source>
        <dbReference type="HAMAP-Rule" id="MF_00287"/>
    </source>
</evidence>
<evidence type="ECO:0000256" key="3">
    <source>
        <dbReference type="ARBA" id="ARBA00022448"/>
    </source>
</evidence>
<dbReference type="Proteomes" id="UP000216207">
    <property type="component" value="Unassembled WGS sequence"/>
</dbReference>
<dbReference type="GO" id="GO:0005886">
    <property type="term" value="C:plasma membrane"/>
    <property type="evidence" value="ECO:0007669"/>
    <property type="project" value="UniProtKB-SubCell"/>
</dbReference>
<dbReference type="PANTHER" id="PTHR43469:SF1">
    <property type="entry name" value="SPBETA PROPHAGE-DERIVED DISULFIDE BOND FORMATION PROTEIN B"/>
    <property type="match status" value="1"/>
</dbReference>
<evidence type="ECO:0000256" key="2">
    <source>
        <dbReference type="ARBA" id="ARBA00007602"/>
    </source>
</evidence>
<proteinExistence type="inferred from homology"/>
<gene>
    <name evidence="12" type="primary">bdbC</name>
    <name evidence="13" type="ORF">CHH72_10495</name>
</gene>
<dbReference type="PANTHER" id="PTHR43469">
    <property type="entry name" value="DISULFIDE FORMATION PROTEIN-RELATED"/>
    <property type="match status" value="1"/>
</dbReference>
<dbReference type="InterPro" id="IPR003752">
    <property type="entry name" value="DiS_bond_form_DsbB/BdbC"/>
</dbReference>
<dbReference type="GO" id="GO:0015035">
    <property type="term" value="F:protein-disulfide reductase activity"/>
    <property type="evidence" value="ECO:0007669"/>
    <property type="project" value="UniProtKB-UniRule"/>
</dbReference>
<evidence type="ECO:0000256" key="5">
    <source>
        <dbReference type="ARBA" id="ARBA00022982"/>
    </source>
</evidence>
<evidence type="ECO:0000256" key="8">
    <source>
        <dbReference type="ARBA" id="ARBA00023136"/>
    </source>
</evidence>
<evidence type="ECO:0000313" key="13">
    <source>
        <dbReference type="EMBL" id="PAE88797.1"/>
    </source>
</evidence>
<dbReference type="PIRSF" id="PIRSF036659">
    <property type="entry name" value="BdbC"/>
    <property type="match status" value="1"/>
</dbReference>
<dbReference type="GO" id="GO:0006457">
    <property type="term" value="P:protein folding"/>
    <property type="evidence" value="ECO:0007669"/>
    <property type="project" value="InterPro"/>
</dbReference>
<evidence type="ECO:0000256" key="11">
    <source>
        <dbReference type="ARBA" id="ARBA00023284"/>
    </source>
</evidence>
<dbReference type="SUPFAM" id="SSF158442">
    <property type="entry name" value="DsbB-like"/>
    <property type="match status" value="1"/>
</dbReference>
<dbReference type="InterPro" id="IPR012187">
    <property type="entry name" value="Disulphide_bond_form_BdbC"/>
</dbReference>
<comment type="function">
    <text evidence="12">Required for disulfide bond formation in some proteins.</text>
</comment>
<keyword evidence="5 12" id="KW-0249">Electron transport</keyword>
<comment type="caution">
    <text evidence="12">Lacks conserved residue(s) required for the propagation of feature annotation.</text>
</comment>
<dbReference type="RefSeq" id="WP_011248779.1">
    <property type="nucleotide sequence ID" value="NZ_BOQQ01000004.1"/>
</dbReference>
<evidence type="ECO:0000256" key="9">
    <source>
        <dbReference type="ARBA" id="ARBA00023157"/>
    </source>
</evidence>
<keyword evidence="10 12" id="KW-0143">Chaperone</keyword>
<accession>A0A268NZ65</accession>
<comment type="caution">
    <text evidence="13">The sequence shown here is derived from an EMBL/GenBank/DDBJ whole genome shotgun (WGS) entry which is preliminary data.</text>
</comment>
<dbReference type="Gene3D" id="1.20.1550.10">
    <property type="entry name" value="DsbB-like"/>
    <property type="match status" value="1"/>
</dbReference>
<keyword evidence="4 12" id="KW-0812">Transmembrane</keyword>
<keyword evidence="12" id="KW-1003">Cell membrane</keyword>
<protein>
    <recommendedName>
        <fullName evidence="12">Probable disulfide formation protein</fullName>
    </recommendedName>
    <alternativeName>
        <fullName evidence="12">Disulfide oxidoreductase</fullName>
    </alternativeName>
    <alternativeName>
        <fullName evidence="12">Thiol-disulfide oxidoreductase</fullName>
    </alternativeName>
</protein>
<dbReference type="NCBIfam" id="NF002849">
    <property type="entry name" value="PRK03113.1"/>
    <property type="match status" value="1"/>
</dbReference>
<evidence type="ECO:0000256" key="4">
    <source>
        <dbReference type="ARBA" id="ARBA00022692"/>
    </source>
</evidence>
<feature type="disulfide bond" description="Redox-active" evidence="12">
    <location>
        <begin position="35"/>
        <end position="38"/>
    </location>
</feature>
<keyword evidence="9 12" id="KW-1015">Disulfide bond</keyword>
<evidence type="ECO:0000256" key="7">
    <source>
        <dbReference type="ARBA" id="ARBA00023002"/>
    </source>
</evidence>
<evidence type="ECO:0000256" key="6">
    <source>
        <dbReference type="ARBA" id="ARBA00022989"/>
    </source>
</evidence>
<dbReference type="OMA" id="SGQYINW"/>
<keyword evidence="6 12" id="KW-1133">Transmembrane helix</keyword>
<dbReference type="AlphaFoldDB" id="A0A268NZ65"/>
<organism evidence="13 14">
    <name type="scientific">Shouchella clausii</name>
    <name type="common">Alkalihalobacillus clausii</name>
    <dbReference type="NCBI Taxonomy" id="79880"/>
    <lineage>
        <taxon>Bacteria</taxon>
        <taxon>Bacillati</taxon>
        <taxon>Bacillota</taxon>
        <taxon>Bacilli</taxon>
        <taxon>Bacillales</taxon>
        <taxon>Bacillaceae</taxon>
        <taxon>Shouchella</taxon>
    </lineage>
</organism>
<keyword evidence="11 12" id="KW-0676">Redox-active center</keyword>
<sequence>MKKQVENGLLFAWVTALVATLGSLYFSEIRQFEPCALCWYQRILMYPLVVLLAIGIIRKDSTAAIYSAVLAGIGFCISAYHYSIQKLPVQEGNVLGCGAVPCTGEYINWLGFITIPFLAGIAFLMIFLTSMYIIRNR</sequence>
<dbReference type="Pfam" id="PF02600">
    <property type="entry name" value="DsbB"/>
    <property type="match status" value="1"/>
</dbReference>
<name>A0A268NZ65_SHOCL</name>
<keyword evidence="8 12" id="KW-0472">Membrane</keyword>
<keyword evidence="7 12" id="KW-0560">Oxidoreductase</keyword>
<keyword evidence="3 12" id="KW-0813">Transport</keyword>